<name>A0A1V8PR66_9BIFI</name>
<accession>A0A1V8PR66</accession>
<sequence length="54" mass="6010">MPPYAGINHQVQRVQASLGLSQPDKHGFPCITPYIMAKPSEMRKSLSAEWNRAA</sequence>
<evidence type="ECO:0000313" key="1">
    <source>
        <dbReference type="EMBL" id="OQM51124.1"/>
    </source>
</evidence>
<gene>
    <name evidence="1" type="ORF">B5782_1075</name>
</gene>
<evidence type="ECO:0000313" key="2">
    <source>
        <dbReference type="Proteomes" id="UP000192666"/>
    </source>
</evidence>
<protein>
    <submittedName>
        <fullName evidence="1">Uncharacterized protein</fullName>
    </submittedName>
</protein>
<dbReference type="AlphaFoldDB" id="A0A1V8PR66"/>
<comment type="caution">
    <text evidence="1">The sequence shown here is derived from an EMBL/GenBank/DDBJ whole genome shotgun (WGS) entry which is preliminary data.</text>
</comment>
<reference evidence="1 2" key="1">
    <citation type="submission" date="2017-03" db="EMBL/GenBank/DDBJ databases">
        <title>Maternal inheritance of bifidobacteria.</title>
        <authorList>
            <person name="Lugli G.A."/>
            <person name="Duranti S."/>
            <person name="Milani C."/>
            <person name="Mancabelli L."/>
        </authorList>
    </citation>
    <scope>NUCLEOTIDE SEQUENCE [LARGE SCALE GENOMIC DNA]</scope>
    <source>
        <strain evidence="1 2">1899B</strain>
    </source>
</reference>
<dbReference type="EMBL" id="NAQA01000003">
    <property type="protein sequence ID" value="OQM51124.1"/>
    <property type="molecule type" value="Genomic_DNA"/>
</dbReference>
<proteinExistence type="predicted"/>
<organism evidence="1 2">
    <name type="scientific">Bifidobacterium catenulatum</name>
    <dbReference type="NCBI Taxonomy" id="1686"/>
    <lineage>
        <taxon>Bacteria</taxon>
        <taxon>Bacillati</taxon>
        <taxon>Actinomycetota</taxon>
        <taxon>Actinomycetes</taxon>
        <taxon>Bifidobacteriales</taxon>
        <taxon>Bifidobacteriaceae</taxon>
        <taxon>Bifidobacterium</taxon>
    </lineage>
</organism>
<dbReference type="Proteomes" id="UP000192666">
    <property type="component" value="Unassembled WGS sequence"/>
</dbReference>